<feature type="transmembrane region" description="Helical" evidence="6">
    <location>
        <begin position="123"/>
        <end position="139"/>
    </location>
</feature>
<evidence type="ECO:0000256" key="3">
    <source>
        <dbReference type="ARBA" id="ARBA00022692"/>
    </source>
</evidence>
<dbReference type="GO" id="GO:0005886">
    <property type="term" value="C:plasma membrane"/>
    <property type="evidence" value="ECO:0007669"/>
    <property type="project" value="UniProtKB-SubCell"/>
</dbReference>
<accession>A0A922P222</accession>
<dbReference type="InterPro" id="IPR051258">
    <property type="entry name" value="Diverse_Substrate_Transporter"/>
</dbReference>
<keyword evidence="4 6" id="KW-1133">Transmembrane helix</keyword>
<sequence length="298" mass="31499">MTRLQANLVLLLAAAIWGGGFVAQSTAMAKIGPFWFVGLRFAIAAIAVLPFALMEARKSARPITTGEWLSFSTVGMALFGGAITQQVGLLTTTVTNSSFLTGLYVVFVPVISVIALRRYPHWIIWPGAGLSLTGIFLLSGGQLGNLTQGDLLSIVCAFFWGIQIILAGLFVTTTGRPLALSLTQFAVCSLCCLVIAPFVEPISIEAILSAGREILYVGVISSGLAFVLQVIGQRYTTAPQAAIFLSSEALFGGLLGALLLGEILPPAGYLGCAIIFSAMIMVEIVPELSRRRSSLPKT</sequence>
<dbReference type="PANTHER" id="PTHR42920:SF5">
    <property type="entry name" value="EAMA DOMAIN-CONTAINING PROTEIN"/>
    <property type="match status" value="1"/>
</dbReference>
<feature type="domain" description="EamA" evidence="7">
    <location>
        <begin position="7"/>
        <end position="139"/>
    </location>
</feature>
<feature type="transmembrane region" description="Helical" evidence="6">
    <location>
        <begin position="214"/>
        <end position="231"/>
    </location>
</feature>
<dbReference type="SUPFAM" id="SSF103481">
    <property type="entry name" value="Multidrug resistance efflux transporter EmrE"/>
    <property type="match status" value="2"/>
</dbReference>
<feature type="transmembrane region" description="Helical" evidence="6">
    <location>
        <begin position="33"/>
        <end position="56"/>
    </location>
</feature>
<dbReference type="Pfam" id="PF00892">
    <property type="entry name" value="EamA"/>
    <property type="match status" value="2"/>
</dbReference>
<dbReference type="InterPro" id="IPR000620">
    <property type="entry name" value="EamA_dom"/>
</dbReference>
<comment type="subcellular location">
    <subcellularLocation>
        <location evidence="1">Cell membrane</location>
        <topology evidence="1">Multi-pass membrane protein</topology>
    </subcellularLocation>
</comment>
<feature type="transmembrane region" description="Helical" evidence="6">
    <location>
        <begin position="267"/>
        <end position="285"/>
    </location>
</feature>
<feature type="transmembrane region" description="Helical" evidence="6">
    <location>
        <begin position="151"/>
        <end position="171"/>
    </location>
</feature>
<dbReference type="Proteomes" id="UP000052167">
    <property type="component" value="Unassembled WGS sequence"/>
</dbReference>
<proteinExistence type="predicted"/>
<feature type="transmembrane region" description="Helical" evidence="6">
    <location>
        <begin position="178"/>
        <end position="199"/>
    </location>
</feature>
<protein>
    <submittedName>
        <fullName evidence="8">MFS transporter</fullName>
    </submittedName>
</protein>
<feature type="domain" description="EamA" evidence="7">
    <location>
        <begin position="149"/>
        <end position="282"/>
    </location>
</feature>
<dbReference type="RefSeq" id="WP_037162121.1">
    <property type="nucleotide sequence ID" value="NZ_CAJXID010000040.1"/>
</dbReference>
<evidence type="ECO:0000313" key="9">
    <source>
        <dbReference type="Proteomes" id="UP000052167"/>
    </source>
</evidence>
<dbReference type="AlphaFoldDB" id="A0A922P222"/>
<keyword evidence="3 6" id="KW-0812">Transmembrane</keyword>
<keyword evidence="2" id="KW-1003">Cell membrane</keyword>
<evidence type="ECO:0000313" key="8">
    <source>
        <dbReference type="EMBL" id="KEQ09909.1"/>
    </source>
</evidence>
<comment type="caution">
    <text evidence="8">The sequence shown here is derived from an EMBL/GenBank/DDBJ whole genome shotgun (WGS) entry which is preliminary data.</text>
</comment>
<evidence type="ECO:0000256" key="1">
    <source>
        <dbReference type="ARBA" id="ARBA00004651"/>
    </source>
</evidence>
<dbReference type="OrthoDB" id="9804865at2"/>
<evidence type="ECO:0000259" key="7">
    <source>
        <dbReference type="Pfam" id="PF00892"/>
    </source>
</evidence>
<evidence type="ECO:0000256" key="2">
    <source>
        <dbReference type="ARBA" id="ARBA00022475"/>
    </source>
</evidence>
<keyword evidence="5 6" id="KW-0472">Membrane</keyword>
<evidence type="ECO:0000256" key="4">
    <source>
        <dbReference type="ARBA" id="ARBA00022989"/>
    </source>
</evidence>
<dbReference type="PANTHER" id="PTHR42920">
    <property type="entry name" value="OS03G0707200 PROTEIN-RELATED"/>
    <property type="match status" value="1"/>
</dbReference>
<feature type="transmembrane region" description="Helical" evidence="6">
    <location>
        <begin position="68"/>
        <end position="87"/>
    </location>
</feature>
<evidence type="ECO:0000256" key="5">
    <source>
        <dbReference type="ARBA" id="ARBA00023136"/>
    </source>
</evidence>
<organism evidence="8 9">
    <name type="scientific">Pseudorhizobium pelagicum</name>
    <dbReference type="NCBI Taxonomy" id="1509405"/>
    <lineage>
        <taxon>Bacteria</taxon>
        <taxon>Pseudomonadati</taxon>
        <taxon>Pseudomonadota</taxon>
        <taxon>Alphaproteobacteria</taxon>
        <taxon>Hyphomicrobiales</taxon>
        <taxon>Rhizobiaceae</taxon>
        <taxon>Rhizobium/Agrobacterium group</taxon>
        <taxon>Pseudorhizobium</taxon>
    </lineage>
</organism>
<name>A0A922P222_9HYPH</name>
<reference evidence="8 9" key="1">
    <citation type="submission" date="2014-06" db="EMBL/GenBank/DDBJ databases">
        <title>Rhizobium pelagicum/R2-400B4.</title>
        <authorList>
            <person name="Kimes N.E."/>
            <person name="Lopez-Perez M."/>
        </authorList>
    </citation>
    <scope>NUCLEOTIDE SEQUENCE [LARGE SCALE GENOMIC DNA]</scope>
    <source>
        <strain evidence="8 9">R2-400B4</strain>
    </source>
</reference>
<feature type="transmembrane region" description="Helical" evidence="6">
    <location>
        <begin position="99"/>
        <end position="116"/>
    </location>
</feature>
<evidence type="ECO:0000256" key="6">
    <source>
        <dbReference type="SAM" id="Phobius"/>
    </source>
</evidence>
<gene>
    <name evidence="8" type="ORF">GV68_21410</name>
</gene>
<keyword evidence="9" id="KW-1185">Reference proteome</keyword>
<dbReference type="EMBL" id="JOKJ01000005">
    <property type="protein sequence ID" value="KEQ09909.1"/>
    <property type="molecule type" value="Genomic_DNA"/>
</dbReference>
<dbReference type="InterPro" id="IPR037185">
    <property type="entry name" value="EmrE-like"/>
</dbReference>
<feature type="transmembrane region" description="Helical" evidence="6">
    <location>
        <begin position="243"/>
        <end position="261"/>
    </location>
</feature>